<evidence type="ECO:0000256" key="1">
    <source>
        <dbReference type="ARBA" id="ARBA00005209"/>
    </source>
</evidence>
<protein>
    <recommendedName>
        <fullName evidence="3">amidophosphoribosyltransferase</fullName>
        <ecNumber evidence="3">2.4.2.14</ecNumber>
    </recommendedName>
</protein>
<dbReference type="PIRSF" id="PIRSF000485">
    <property type="entry name" value="Amd_phspho_trans"/>
    <property type="match status" value="1"/>
</dbReference>
<dbReference type="Gene3D" id="3.40.50.2020">
    <property type="match status" value="1"/>
</dbReference>
<feature type="domain" description="Glutamine amidotransferase type-2" evidence="8">
    <location>
        <begin position="2"/>
        <end position="218"/>
    </location>
</feature>
<evidence type="ECO:0000313" key="9">
    <source>
        <dbReference type="EMBL" id="MPM25036.1"/>
    </source>
</evidence>
<comment type="similarity">
    <text evidence="2">In the C-terminal section; belongs to the purine/pyrimidine phosphoribosyltransferase family.</text>
</comment>
<dbReference type="GO" id="GO:0006189">
    <property type="term" value="P:'de novo' IMP biosynthetic process"/>
    <property type="evidence" value="ECO:0007669"/>
    <property type="project" value="UniProtKB-UniPathway"/>
</dbReference>
<dbReference type="InterPro" id="IPR029055">
    <property type="entry name" value="Ntn_hydrolases_N"/>
</dbReference>
<evidence type="ECO:0000256" key="6">
    <source>
        <dbReference type="ARBA" id="ARBA00022755"/>
    </source>
</evidence>
<dbReference type="AlphaFoldDB" id="A0A644Y8Y9"/>
<dbReference type="PANTHER" id="PTHR11907">
    <property type="entry name" value="AMIDOPHOSPHORIBOSYLTRANSFERASE"/>
    <property type="match status" value="1"/>
</dbReference>
<keyword evidence="6" id="KW-0658">Purine biosynthesis</keyword>
<keyword evidence="5 9" id="KW-0808">Transferase</keyword>
<name>A0A644Y8Y9_9ZZZZ</name>
<evidence type="ECO:0000259" key="8">
    <source>
        <dbReference type="PROSITE" id="PS51278"/>
    </source>
</evidence>
<evidence type="ECO:0000256" key="2">
    <source>
        <dbReference type="ARBA" id="ARBA00010138"/>
    </source>
</evidence>
<dbReference type="InterPro" id="IPR029057">
    <property type="entry name" value="PRTase-like"/>
</dbReference>
<accession>A0A644Y8Y9</accession>
<proteinExistence type="inferred from homology"/>
<comment type="pathway">
    <text evidence="1">Purine metabolism; IMP biosynthesis via de novo pathway; N(1)-(5-phospho-D-ribosyl)glycinamide from 5-phospho-alpha-D-ribose 1-diphosphate: step 1/2.</text>
</comment>
<dbReference type="SUPFAM" id="SSF53271">
    <property type="entry name" value="PRTase-like"/>
    <property type="match status" value="1"/>
</dbReference>
<dbReference type="PROSITE" id="PS51278">
    <property type="entry name" value="GATASE_TYPE_2"/>
    <property type="match status" value="1"/>
</dbReference>
<evidence type="ECO:0000256" key="3">
    <source>
        <dbReference type="ARBA" id="ARBA00011941"/>
    </source>
</evidence>
<dbReference type="EC" id="2.4.2.14" evidence="3"/>
<sequence length="469" mass="51645">MGGVFGVISKKKCITELFYGTDYHSHLGTRRGGMATYNGGGTFARSIHNLENSHFRAKFEGDLIKFDGFSGIGVISDNDPQPIIVNSHLGKFAVVTVGKVNNIEQLEKELLSTGRNFTEMSSGATNPTELTALLITEGTTYKEGISIAQQKIKGSCSFLVLTENGIYACRDKFGRTPLVLGKKDGSYAVASETCSFLNLGYEEEKYLGPGEVVKINPDGYDVVTPPGNKLKICSFLWIYYGYPTSSYEGINVDDVRFALGKEMGKEDSTNLDVSSAIPDSGTCMAIGYAAGKQIPYRCAIVKYTPTWPRSFMPSDQSIRDLVARMKLIPNKSLIREKRIAFCDDSIVRGTQLKDNAQILLGYGAKEIHIRISCPPLIYPCKFLNFSASRGPMELITRRIISQKEGSHDKNLDKYSDSSSVQYKEMVTLIEEELSLSSLKFNSVNTLIRAIGLPGETICTYCFDGNGDEE</sequence>
<gene>
    <name evidence="9" type="primary">purF_34</name>
    <name evidence="9" type="ORF">SDC9_71525</name>
</gene>
<dbReference type="InterPro" id="IPR017932">
    <property type="entry name" value="GATase_2_dom"/>
</dbReference>
<dbReference type="EMBL" id="VSSQ01004399">
    <property type="protein sequence ID" value="MPM25036.1"/>
    <property type="molecule type" value="Genomic_DNA"/>
</dbReference>
<dbReference type="InterPro" id="IPR000836">
    <property type="entry name" value="PRTase_dom"/>
</dbReference>
<evidence type="ECO:0000256" key="5">
    <source>
        <dbReference type="ARBA" id="ARBA00022679"/>
    </source>
</evidence>
<dbReference type="Gene3D" id="3.60.20.10">
    <property type="entry name" value="Glutamine Phosphoribosylpyrophosphate, subunit 1, domain 1"/>
    <property type="match status" value="1"/>
</dbReference>
<comment type="caution">
    <text evidence="9">The sequence shown here is derived from an EMBL/GenBank/DDBJ whole genome shotgun (WGS) entry which is preliminary data.</text>
</comment>
<dbReference type="SUPFAM" id="SSF56235">
    <property type="entry name" value="N-terminal nucleophile aminohydrolases (Ntn hydrolases)"/>
    <property type="match status" value="1"/>
</dbReference>
<evidence type="ECO:0000256" key="7">
    <source>
        <dbReference type="ARBA" id="ARBA00022962"/>
    </source>
</evidence>
<dbReference type="CDD" id="cd06223">
    <property type="entry name" value="PRTases_typeI"/>
    <property type="match status" value="1"/>
</dbReference>
<keyword evidence="7" id="KW-0315">Glutamine amidotransferase</keyword>
<evidence type="ECO:0000256" key="4">
    <source>
        <dbReference type="ARBA" id="ARBA00022676"/>
    </source>
</evidence>
<dbReference type="GO" id="GO:0004044">
    <property type="term" value="F:amidophosphoribosyltransferase activity"/>
    <property type="evidence" value="ECO:0007669"/>
    <property type="project" value="UniProtKB-EC"/>
</dbReference>
<dbReference type="Pfam" id="PF13537">
    <property type="entry name" value="GATase_7"/>
    <property type="match status" value="1"/>
</dbReference>
<organism evidence="9">
    <name type="scientific">bioreactor metagenome</name>
    <dbReference type="NCBI Taxonomy" id="1076179"/>
    <lineage>
        <taxon>unclassified sequences</taxon>
        <taxon>metagenomes</taxon>
        <taxon>ecological metagenomes</taxon>
    </lineage>
</organism>
<dbReference type="GO" id="GO:0009113">
    <property type="term" value="P:purine nucleobase biosynthetic process"/>
    <property type="evidence" value="ECO:0007669"/>
    <property type="project" value="InterPro"/>
</dbReference>
<dbReference type="InterPro" id="IPR005854">
    <property type="entry name" value="PurF"/>
</dbReference>
<reference evidence="9" key="1">
    <citation type="submission" date="2019-08" db="EMBL/GenBank/DDBJ databases">
        <authorList>
            <person name="Kucharzyk K."/>
            <person name="Murdoch R.W."/>
            <person name="Higgins S."/>
            <person name="Loffler F."/>
        </authorList>
    </citation>
    <scope>NUCLEOTIDE SEQUENCE</scope>
</reference>
<keyword evidence="4 9" id="KW-0328">Glycosyltransferase</keyword>
<dbReference type="UniPathway" id="UPA00074">
    <property type="reaction ID" value="UER00124"/>
</dbReference>